<evidence type="ECO:0000259" key="2">
    <source>
        <dbReference type="PROSITE" id="PS51192"/>
    </source>
</evidence>
<organism evidence="3 4">
    <name type="scientific">Candidatus Thermochlorobacter aerophilus</name>
    <dbReference type="NCBI Taxonomy" id="1868324"/>
    <lineage>
        <taxon>Bacteria</taxon>
        <taxon>Pseudomonadati</taxon>
        <taxon>Chlorobiota</taxon>
        <taxon>Chlorobiia</taxon>
        <taxon>Chlorobiales</taxon>
        <taxon>Candidatus Thermochlorobacteriaceae</taxon>
        <taxon>Candidatus Thermochlorobacter</taxon>
    </lineage>
</organism>
<sequence>MPIEPISTSHHISERYKRYIRTTFNIRDAEFARLFHEQLSADEEFFKGPYLDAMTPYKPGASIQSLVEKGMLSRFFAPAENGGICVEHATGDELVYRRPLYAHQEHALRKALEGKNLIVSTGTGSGKTESFLLPILEHLLREKEQGTLNQPGVRALLLYPMNALANDQMKRLRAVLSRETSITFGRYIGETQQDEREANEAYQAQFGAPPNPNELLSRAQMQATPPHILLTNYAMLEYLLLRPDDSVFFDGETARHWKFLVMDEVHTYDGAKGIETAMLLRRLKERISRSNPNLQLQYIGTSATLGGRNSDQEAKRFAANLFSAPEDTWDIIKAETVNQDQHACPQGFPEEDHKLLQRLRQELKSGPKTLTELAQTLLPQDTNGESKLVELVKEASKTNYEDGTPLLRARYHFFVKALEGGFIAFHPRKQLFLKRRLTLDDGTPVFEAAVCTNCGSLYLVGDIQIQANRFEQVQRISDDNRDAAKFFLVEDETLDNREFDEEDGVEASYYLNPATGDVIQLQDTNLPAPRSRGKKRQPASQPHVPIQPPPNAIKIHRVRQNEHNGVSKCPVCERQDSVSRFLLGKDAPASVLMTSLYERIKVNNNERKKTITFSDSRQDAAFFAPFLESSFSRIVRRRAILDVIQQNLHEIRQDGGWLIQNFVERLAQYAINKQILTNNEGEIIRDITQAREEVRKWLIAEVIGVDGENSLERLALVKFNASHPDYDAWISQPNFELHNLNFLRNDYHLSDDDIRHLLQALIDNFRLEAAITLSIPNLQDLLIFGFIQNSTSFVRTGANSKTIELASKTTTEWNLPLKSSLPLS</sequence>
<comment type="caution">
    <text evidence="3">The sequence shown here is derived from an EMBL/GenBank/DDBJ whole genome shotgun (WGS) entry which is preliminary data.</text>
</comment>
<dbReference type="InterPro" id="IPR014001">
    <property type="entry name" value="Helicase_ATP-bd"/>
</dbReference>
<dbReference type="GO" id="GO:0006289">
    <property type="term" value="P:nucleotide-excision repair"/>
    <property type="evidence" value="ECO:0007669"/>
    <property type="project" value="TreeGrafter"/>
</dbReference>
<reference evidence="3 4" key="1">
    <citation type="journal article" date="2011" name="ISME J.">
        <title>Community ecology of hot spring cyanobacterial mats: predominant populations and their functional potential.</title>
        <authorList>
            <person name="Klatt C.G."/>
            <person name="Wood J.M."/>
            <person name="Rusch D.B."/>
            <person name="Bateson M.M."/>
            <person name="Hamamura N."/>
            <person name="Heidelberg J.F."/>
            <person name="Grossman A.R."/>
            <person name="Bhaya D."/>
            <person name="Cohan F.M."/>
            <person name="Kuhl M."/>
            <person name="Bryant D.A."/>
            <person name="Ward D.M."/>
        </authorList>
    </citation>
    <scope>NUCLEOTIDE SEQUENCE [LARGE SCALE GENOMIC DNA]</scope>
    <source>
        <strain evidence="3">OS</strain>
    </source>
</reference>
<proteinExistence type="predicted"/>
<dbReference type="Pfam" id="PF00270">
    <property type="entry name" value="DEAD"/>
    <property type="match status" value="1"/>
</dbReference>
<evidence type="ECO:0000313" key="3">
    <source>
        <dbReference type="EMBL" id="RFM24148.1"/>
    </source>
</evidence>
<dbReference type="GO" id="GO:0036297">
    <property type="term" value="P:interstrand cross-link repair"/>
    <property type="evidence" value="ECO:0007669"/>
    <property type="project" value="TreeGrafter"/>
</dbReference>
<protein>
    <submittedName>
        <fullName evidence="3">DEAD/DEAH box helicase</fullName>
    </submittedName>
</protein>
<keyword evidence="3" id="KW-0347">Helicase</keyword>
<accession>A0A395M1Q5</accession>
<name>A0A395M1Q5_9BACT</name>
<feature type="region of interest" description="Disordered" evidence="1">
    <location>
        <begin position="524"/>
        <end position="550"/>
    </location>
</feature>
<dbReference type="InterPro" id="IPR027417">
    <property type="entry name" value="P-loop_NTPase"/>
</dbReference>
<keyword evidence="3" id="KW-0067">ATP-binding</keyword>
<dbReference type="PANTHER" id="PTHR47957">
    <property type="entry name" value="ATP-DEPENDENT HELICASE HRQ1"/>
    <property type="match status" value="1"/>
</dbReference>
<dbReference type="PROSITE" id="PS51192">
    <property type="entry name" value="HELICASE_ATP_BIND_1"/>
    <property type="match status" value="1"/>
</dbReference>
<dbReference type="SMART" id="SM00487">
    <property type="entry name" value="DEXDc"/>
    <property type="match status" value="1"/>
</dbReference>
<dbReference type="PANTHER" id="PTHR47957:SF3">
    <property type="entry name" value="ATP-DEPENDENT HELICASE HRQ1"/>
    <property type="match status" value="1"/>
</dbReference>
<dbReference type="Proteomes" id="UP000266389">
    <property type="component" value="Unassembled WGS sequence"/>
</dbReference>
<dbReference type="CDD" id="cd17923">
    <property type="entry name" value="DEXHc_Hrq1-like"/>
    <property type="match status" value="1"/>
</dbReference>
<dbReference type="SUPFAM" id="SSF52540">
    <property type="entry name" value="P-loop containing nucleoside triphosphate hydrolases"/>
    <property type="match status" value="1"/>
</dbReference>
<evidence type="ECO:0000256" key="1">
    <source>
        <dbReference type="SAM" id="MobiDB-lite"/>
    </source>
</evidence>
<feature type="domain" description="Helicase ATP-binding" evidence="2">
    <location>
        <begin position="108"/>
        <end position="323"/>
    </location>
</feature>
<gene>
    <name evidence="3" type="ORF">D0433_06645</name>
</gene>
<dbReference type="Gene3D" id="3.40.50.300">
    <property type="entry name" value="P-loop containing nucleotide triphosphate hydrolases"/>
    <property type="match status" value="1"/>
</dbReference>
<keyword evidence="3" id="KW-0378">Hydrolase</keyword>
<dbReference type="GO" id="GO:0005524">
    <property type="term" value="F:ATP binding"/>
    <property type="evidence" value="ECO:0007669"/>
    <property type="project" value="InterPro"/>
</dbReference>
<dbReference type="GO" id="GO:0043138">
    <property type="term" value="F:3'-5' DNA helicase activity"/>
    <property type="evidence" value="ECO:0007669"/>
    <property type="project" value="TreeGrafter"/>
</dbReference>
<dbReference type="AlphaFoldDB" id="A0A395M1Q5"/>
<dbReference type="EMBL" id="PHFL01000045">
    <property type="protein sequence ID" value="RFM24148.1"/>
    <property type="molecule type" value="Genomic_DNA"/>
</dbReference>
<keyword evidence="3" id="KW-0547">Nucleotide-binding</keyword>
<dbReference type="GO" id="GO:0003676">
    <property type="term" value="F:nucleic acid binding"/>
    <property type="evidence" value="ECO:0007669"/>
    <property type="project" value="InterPro"/>
</dbReference>
<dbReference type="InterPro" id="IPR011545">
    <property type="entry name" value="DEAD/DEAH_box_helicase_dom"/>
</dbReference>
<evidence type="ECO:0000313" key="4">
    <source>
        <dbReference type="Proteomes" id="UP000266389"/>
    </source>
</evidence>